<evidence type="ECO:0000313" key="3">
    <source>
        <dbReference type="EMBL" id="PIC17394.1"/>
    </source>
</evidence>
<comment type="caution">
    <text evidence="2">The sequence shown here is derived from an EMBL/GenBank/DDBJ whole genome shotgun (WGS) entry which is preliminary data.</text>
</comment>
<gene>
    <name evidence="2" type="primary">Cnig_chr_X.g23649</name>
    <name evidence="3" type="synonym">Cnig_chr_X.g23651</name>
    <name evidence="2" type="ORF">B9Z55_023649</name>
    <name evidence="3" type="ORF">B9Z55_023651</name>
</gene>
<accession>A0A2G5SRB5</accession>
<dbReference type="Proteomes" id="UP000230233">
    <property type="component" value="Chromosome X"/>
</dbReference>
<sequence length="120" mass="13263">MPNCRVARALKNATSHQGTSKGINSKRKRLSDSFESELEQDVQMVKRRPGRPHKNSISTQGTSQVSKTARFRRKAEKGAMDSKKDDLSLSSSSSSSELESDSDETDVVEGTDNEETEETI</sequence>
<proteinExistence type="predicted"/>
<organism evidence="2 4">
    <name type="scientific">Caenorhabditis nigoni</name>
    <dbReference type="NCBI Taxonomy" id="1611254"/>
    <lineage>
        <taxon>Eukaryota</taxon>
        <taxon>Metazoa</taxon>
        <taxon>Ecdysozoa</taxon>
        <taxon>Nematoda</taxon>
        <taxon>Chromadorea</taxon>
        <taxon>Rhabditida</taxon>
        <taxon>Rhabditina</taxon>
        <taxon>Rhabditomorpha</taxon>
        <taxon>Rhabditoidea</taxon>
        <taxon>Rhabditidae</taxon>
        <taxon>Peloderinae</taxon>
        <taxon>Caenorhabditis</taxon>
    </lineage>
</organism>
<protein>
    <submittedName>
        <fullName evidence="2">Uncharacterized protein</fullName>
    </submittedName>
</protein>
<evidence type="ECO:0000313" key="2">
    <source>
        <dbReference type="EMBL" id="PIC17391.1"/>
    </source>
</evidence>
<reference evidence="4" key="1">
    <citation type="submission" date="2017-10" db="EMBL/GenBank/DDBJ databases">
        <title>Rapid genome shrinkage in a self-fertile nematode reveals novel sperm competition proteins.</title>
        <authorList>
            <person name="Yin D."/>
            <person name="Schwarz E.M."/>
            <person name="Thomas C.G."/>
            <person name="Felde R.L."/>
            <person name="Korf I.F."/>
            <person name="Cutter A.D."/>
            <person name="Schartner C.M."/>
            <person name="Ralston E.J."/>
            <person name="Meyer B.J."/>
            <person name="Haag E.S."/>
        </authorList>
    </citation>
    <scope>NUCLEOTIDE SEQUENCE [LARGE SCALE GENOMIC DNA]</scope>
    <source>
        <strain evidence="4">JU1422</strain>
    </source>
</reference>
<feature type="region of interest" description="Disordered" evidence="1">
    <location>
        <begin position="1"/>
        <end position="120"/>
    </location>
</feature>
<evidence type="ECO:0000313" key="4">
    <source>
        <dbReference type="Proteomes" id="UP000230233"/>
    </source>
</evidence>
<dbReference type="AlphaFoldDB" id="A0A2G5SRB5"/>
<name>A0A2G5SRB5_9PELO</name>
<dbReference type="EMBL" id="PDUG01000006">
    <property type="protein sequence ID" value="PIC17394.1"/>
    <property type="molecule type" value="Genomic_DNA"/>
</dbReference>
<feature type="compositionally biased region" description="Basic residues" evidence="1">
    <location>
        <begin position="45"/>
        <end position="54"/>
    </location>
</feature>
<keyword evidence="4" id="KW-1185">Reference proteome</keyword>
<feature type="compositionally biased region" description="Polar residues" evidence="1">
    <location>
        <begin position="55"/>
        <end position="67"/>
    </location>
</feature>
<feature type="compositionally biased region" description="Low complexity" evidence="1">
    <location>
        <begin position="88"/>
        <end position="97"/>
    </location>
</feature>
<evidence type="ECO:0000256" key="1">
    <source>
        <dbReference type="SAM" id="MobiDB-lite"/>
    </source>
</evidence>
<feature type="compositionally biased region" description="Basic and acidic residues" evidence="1">
    <location>
        <begin position="76"/>
        <end position="87"/>
    </location>
</feature>
<feature type="compositionally biased region" description="Polar residues" evidence="1">
    <location>
        <begin position="12"/>
        <end position="23"/>
    </location>
</feature>
<dbReference type="EMBL" id="PDUG01000006">
    <property type="protein sequence ID" value="PIC17391.1"/>
    <property type="molecule type" value="Genomic_DNA"/>
</dbReference>
<feature type="compositionally biased region" description="Acidic residues" evidence="1">
    <location>
        <begin position="98"/>
        <end position="120"/>
    </location>
</feature>
<reference evidence="2" key="2">
    <citation type="journal article" date="2018" name="Science">
        <title>Rapid genome shrinkage in a self-fertile nematode reveals sperm competition proteins.</title>
        <authorList>
            <person name="Yin D."/>
            <person name="Schwarz E.M."/>
            <person name="Thomas C.G."/>
            <person name="Felde R.L."/>
            <person name="Korf I.F."/>
            <person name="Cutter A.D."/>
            <person name="Schartner C.M."/>
            <person name="Ralston E.J."/>
            <person name="Meyer B.J."/>
            <person name="Haag E.S."/>
        </authorList>
    </citation>
    <scope>NUCLEOTIDE SEQUENCE</scope>
    <source>
        <strain evidence="2">JU1422</strain>
    </source>
</reference>
<dbReference type="OrthoDB" id="5896189at2759"/>